<keyword evidence="2" id="KW-1133">Transmembrane helix</keyword>
<evidence type="ECO:0000259" key="3">
    <source>
        <dbReference type="PROSITE" id="PS50011"/>
    </source>
</evidence>
<dbReference type="CDD" id="cd13999">
    <property type="entry name" value="STKc_MAP3K-like"/>
    <property type="match status" value="1"/>
</dbReference>
<name>A0A8J4BEB9_9CHLO</name>
<organism evidence="4 5">
    <name type="scientific">Volvox africanus</name>
    <dbReference type="NCBI Taxonomy" id="51714"/>
    <lineage>
        <taxon>Eukaryota</taxon>
        <taxon>Viridiplantae</taxon>
        <taxon>Chlorophyta</taxon>
        <taxon>core chlorophytes</taxon>
        <taxon>Chlorophyceae</taxon>
        <taxon>CS clade</taxon>
        <taxon>Chlamydomonadales</taxon>
        <taxon>Volvocaceae</taxon>
        <taxon>Volvox</taxon>
    </lineage>
</organism>
<dbReference type="InterPro" id="IPR008271">
    <property type="entry name" value="Ser/Thr_kinase_AS"/>
</dbReference>
<dbReference type="GO" id="GO:0005524">
    <property type="term" value="F:ATP binding"/>
    <property type="evidence" value="ECO:0007669"/>
    <property type="project" value="InterPro"/>
</dbReference>
<dbReference type="GO" id="GO:0004674">
    <property type="term" value="F:protein serine/threonine kinase activity"/>
    <property type="evidence" value="ECO:0007669"/>
    <property type="project" value="TreeGrafter"/>
</dbReference>
<dbReference type="InterPro" id="IPR000719">
    <property type="entry name" value="Prot_kinase_dom"/>
</dbReference>
<dbReference type="Proteomes" id="UP000747399">
    <property type="component" value="Unassembled WGS sequence"/>
</dbReference>
<feature type="compositionally biased region" description="Polar residues" evidence="1">
    <location>
        <begin position="706"/>
        <end position="717"/>
    </location>
</feature>
<dbReference type="PANTHER" id="PTHR44329:SF214">
    <property type="entry name" value="PROTEIN KINASE DOMAIN-CONTAINING PROTEIN"/>
    <property type="match status" value="1"/>
</dbReference>
<dbReference type="Pfam" id="PF07714">
    <property type="entry name" value="PK_Tyr_Ser-Thr"/>
    <property type="match status" value="1"/>
</dbReference>
<accession>A0A8J4BEB9</accession>
<evidence type="ECO:0000256" key="1">
    <source>
        <dbReference type="SAM" id="MobiDB-lite"/>
    </source>
</evidence>
<dbReference type="SUPFAM" id="SSF56112">
    <property type="entry name" value="Protein kinase-like (PK-like)"/>
    <property type="match status" value="1"/>
</dbReference>
<proteinExistence type="predicted"/>
<keyword evidence="5" id="KW-1185">Reference proteome</keyword>
<dbReference type="PROSITE" id="PS00108">
    <property type="entry name" value="PROTEIN_KINASE_ST"/>
    <property type="match status" value="1"/>
</dbReference>
<dbReference type="PANTHER" id="PTHR44329">
    <property type="entry name" value="SERINE/THREONINE-PROTEIN KINASE TNNI3K-RELATED"/>
    <property type="match status" value="1"/>
</dbReference>
<feature type="region of interest" description="Disordered" evidence="1">
    <location>
        <begin position="706"/>
        <end position="768"/>
    </location>
</feature>
<keyword evidence="2" id="KW-0812">Transmembrane</keyword>
<comment type="caution">
    <text evidence="4">The sequence shown here is derived from an EMBL/GenBank/DDBJ whole genome shotgun (WGS) entry which is preliminary data.</text>
</comment>
<evidence type="ECO:0000256" key="2">
    <source>
        <dbReference type="SAM" id="Phobius"/>
    </source>
</evidence>
<feature type="transmembrane region" description="Helical" evidence="2">
    <location>
        <begin position="549"/>
        <end position="576"/>
    </location>
</feature>
<dbReference type="InterPro" id="IPR051681">
    <property type="entry name" value="Ser/Thr_Kinases-Pseudokinases"/>
</dbReference>
<dbReference type="EMBL" id="BNCO01000036">
    <property type="protein sequence ID" value="GIL59762.1"/>
    <property type="molecule type" value="Genomic_DNA"/>
</dbReference>
<dbReference type="PROSITE" id="PS50011">
    <property type="entry name" value="PROTEIN_KINASE_DOM"/>
    <property type="match status" value="1"/>
</dbReference>
<gene>
    <name evidence="4" type="ORF">Vafri_14487</name>
</gene>
<dbReference type="InterPro" id="IPR001245">
    <property type="entry name" value="Ser-Thr/Tyr_kinase_cat_dom"/>
</dbReference>
<dbReference type="InterPro" id="IPR011009">
    <property type="entry name" value="Kinase-like_dom_sf"/>
</dbReference>
<dbReference type="Gene3D" id="3.30.200.20">
    <property type="entry name" value="Phosphorylase Kinase, domain 1"/>
    <property type="match status" value="1"/>
</dbReference>
<sequence length="1094" mass="119351">MKVGMALDAITRKYHINRVFAPSCHSRLACEIGLHCLALCNKEDQQGRSLNFLRLRTKTSNVTRLPQKGPSLKRAIGQFLPLPMNKGLCIILALAFPWEAHRGGCEGVTEEQYVSRSLSLPKERRGRLPLSSSVLNVSDGYQFVAALLNPTIDIIKLAAPIVDVPLDAWNISGTDLPIIITRNLTTEGDEVDWPLFRLHYVKDMVMMWLRAARSMSLSMPTCTHPHFALHSCIWTHTHSRTKLFCTIGFCAAFNLSCCGCVHLLLMPCVQHKGIDDLHERTMPRVHSLLNVPVSQSTKWLCQSAGQVVRLLSFSSRMHGPAQLIHVLYIRPSAYTCMQMRLEGNVTWTIRFVFLDGAFRKDIYRSEGLAILSPTAPNQASELLIGPAAVSFRLCFPATKSPDLNLLDRPARYPGNQTIKYGLPMTGCLNGSSVPPLRRCWATKAIMVDVAGQGVIIDPASDLPVSINIFVWMRNVSGFCEYVVDANCLARSKYEPLVCFKETLQRYQNDPDFLDDYQPQGALSGGMQPASVPQQSAVIPTSGGRRHSKAVVGAVAGAVVASVLVIAVMAAVAMVLWRRRRRKHATYRSVVSSGSKPKSTFGWRMSSPAFNSVSCPDIPAAGGAGLDSGFSMGLQQSSEPDRGLSAERCLGSTHEYEQADQIQDKSILQTALVAVECDPVTPHTEPRPNLDLHVRLVNANSLFRSRTEMKGSTANSNIHKPGVGTASTGSDSADGRRFQPAASYTNTSAPAGPSQVENDADGDAGPQSAVTNYSNSFLEAVSCQPVSTGVEGAIGGSGDGGSSGSGVVELSQVVRGKGAFGRVMEGTYNGERVAVKLLACDWPWGEPTEAFTRCFAQELEVLSRCQHPNVVRLLAACVDAPRLCLVLELMETSLERVIYGDPTAPLMPLHKVLHIAISVAAALAYLHPTIIHRDLKPANVLINDPQSDRPVVKLTDFGLARLRVTVMPTEHPDAGTPAYMAPECFDLENNIVTHKADIFSLGVLLWEMLTCKRPWQGLVNPLAVALMVAYNGERLTLSDLGEDRCPPKLARLIEACWERDPARRPAAAELAKHLALVQQQVQLQPLRQLSSMSDQ</sequence>
<dbReference type="SMART" id="SM00220">
    <property type="entry name" value="S_TKc"/>
    <property type="match status" value="1"/>
</dbReference>
<reference evidence="4" key="1">
    <citation type="journal article" date="2021" name="Proc. Natl. Acad. Sci. U.S.A.">
        <title>Three genomes in the algal genus Volvox reveal the fate of a haploid sex-determining region after a transition to homothallism.</title>
        <authorList>
            <person name="Yamamoto K."/>
            <person name="Hamaji T."/>
            <person name="Kawai-Toyooka H."/>
            <person name="Matsuzaki R."/>
            <person name="Takahashi F."/>
            <person name="Nishimura Y."/>
            <person name="Kawachi M."/>
            <person name="Noguchi H."/>
            <person name="Minakuchi Y."/>
            <person name="Umen J.G."/>
            <person name="Toyoda A."/>
            <person name="Nozaki H."/>
        </authorList>
    </citation>
    <scope>NUCLEOTIDE SEQUENCE</scope>
    <source>
        <strain evidence="4">NIES-3780</strain>
    </source>
</reference>
<keyword evidence="2" id="KW-0472">Membrane</keyword>
<evidence type="ECO:0000313" key="4">
    <source>
        <dbReference type="EMBL" id="GIL59762.1"/>
    </source>
</evidence>
<evidence type="ECO:0000313" key="5">
    <source>
        <dbReference type="Proteomes" id="UP000747399"/>
    </source>
</evidence>
<protein>
    <recommendedName>
        <fullName evidence="3">Protein kinase domain-containing protein</fullName>
    </recommendedName>
</protein>
<dbReference type="Gene3D" id="1.10.510.10">
    <property type="entry name" value="Transferase(Phosphotransferase) domain 1"/>
    <property type="match status" value="1"/>
</dbReference>
<feature type="domain" description="Protein kinase" evidence="3">
    <location>
        <begin position="808"/>
        <end position="1075"/>
    </location>
</feature>
<dbReference type="AlphaFoldDB" id="A0A8J4BEB9"/>